<dbReference type="GO" id="GO:0046872">
    <property type="term" value="F:metal ion binding"/>
    <property type="evidence" value="ECO:0007669"/>
    <property type="project" value="UniProtKB-KW"/>
</dbReference>
<evidence type="ECO:0000256" key="1">
    <source>
        <dbReference type="ARBA" id="ARBA00006847"/>
    </source>
</evidence>
<evidence type="ECO:0000259" key="10">
    <source>
        <dbReference type="PROSITE" id="PS51192"/>
    </source>
</evidence>
<keyword evidence="9" id="KW-0051">Antiviral defense</keyword>
<protein>
    <submittedName>
        <fullName evidence="11">CRISPR-associated helicase Cas3</fullName>
    </submittedName>
</protein>
<dbReference type="Pfam" id="PF22590">
    <property type="entry name" value="Cas3-like_C_2"/>
    <property type="match status" value="1"/>
</dbReference>
<evidence type="ECO:0000256" key="2">
    <source>
        <dbReference type="ARBA" id="ARBA00009046"/>
    </source>
</evidence>
<evidence type="ECO:0000256" key="9">
    <source>
        <dbReference type="ARBA" id="ARBA00023118"/>
    </source>
</evidence>
<dbReference type="InterPro" id="IPR006474">
    <property type="entry name" value="Helicase_Cas3_CRISPR-ass_core"/>
</dbReference>
<dbReference type="InterPro" id="IPR011545">
    <property type="entry name" value="DEAD/DEAH_box_helicase_dom"/>
</dbReference>
<dbReference type="EMBL" id="CP028519">
    <property type="protein sequence ID" value="AVY94772.1"/>
    <property type="molecule type" value="Genomic_DNA"/>
</dbReference>
<dbReference type="Pfam" id="PF18019">
    <property type="entry name" value="Cas3_HD"/>
    <property type="match status" value="1"/>
</dbReference>
<keyword evidence="3" id="KW-0540">Nuclease</keyword>
<dbReference type="KEGG" id="maer:DAI18_12515"/>
<evidence type="ECO:0000313" key="12">
    <source>
        <dbReference type="Proteomes" id="UP000244173"/>
    </source>
</evidence>
<dbReference type="PROSITE" id="PS51192">
    <property type="entry name" value="HELICASE_ATP_BIND_1"/>
    <property type="match status" value="1"/>
</dbReference>
<keyword evidence="6" id="KW-0378">Hydrolase</keyword>
<dbReference type="GO" id="GO:0003724">
    <property type="term" value="F:RNA helicase activity"/>
    <property type="evidence" value="ECO:0007669"/>
    <property type="project" value="TreeGrafter"/>
</dbReference>
<sequence>MRKGTTVYPAPRYPGLSALAGLSVAHLARQPATCPRDKLWGEWIRVVCGHHGQPPKEGSSSKLHADDYFLVDDQTAATAFCQDMVALLLPEGLHAPEGISREHSKTVSWPLAGLMVLADWLGSSQAFFRYHSEPLPLDDYWFNHALPAARQAIAHNGLGACAVAPYCGADRLTDFIDYLHTPTPLQHYAATVTLDPGPQLFLLEDVTGAGKTEAALILAHRLMAAGHGKGLYFALPTMATSNQMYRRVGAIYRKLYQPQSTPSIVLAHSARQLVDDFTRTLQQPDHGYGPQEGSASMHCNAWLADGNKKALLAHVGVGSIDQALLAVLPARHQSLRLAGLRDKVLVIDEVHSFDPYVKTLLCQLLRAHAAQGGSAILLSATVPHTVKTGLLNAFRAGLGLAAEYVEPDPHYPLTTRLAAQVTLATPCETRAEVRRTVAVQLFDNKAAVLDLIAEEAAAGRCVCWIRNTVDDARQGFAALQARLPAENLHLFHSRFAIGHRLDIENRVLDLFGKHATAAMRRGQVLIGTQVLEQSLDFDADIMISDLAPIDLLIQRAGRLQRHARHADGQPADDGIERRPAPRLCVFGPPPDPEPKADWYGKVFAGAQYVYPDFAKSWLTQQALLAAGCIISPGVPGQAGAVRQLVEAVYGDDAEARVPAALQQASARCLGEAMSQADIARFNSLDLGKGYCEGSSHFWDEEVNIPTRLGAETRTVYLAEAGDTPESGLRPLYRDADPLRQWSMSAIRLPSHQLQALSADWKQRFAAALAQLHSEQPWMSEFDLVLPLQPDEQAGQWIGHGCDADGRPVTVRYGLEQGLLLK</sequence>
<comment type="similarity">
    <text evidence="2">In the central section; belongs to the CRISPR-associated helicase Cas3 family.</text>
</comment>
<evidence type="ECO:0000256" key="6">
    <source>
        <dbReference type="ARBA" id="ARBA00022801"/>
    </source>
</evidence>
<organism evidence="11 12">
    <name type="scientific">Microvirgula aerodenitrificans</name>
    <dbReference type="NCBI Taxonomy" id="57480"/>
    <lineage>
        <taxon>Bacteria</taxon>
        <taxon>Pseudomonadati</taxon>
        <taxon>Pseudomonadota</taxon>
        <taxon>Betaproteobacteria</taxon>
        <taxon>Neisseriales</taxon>
        <taxon>Aquaspirillaceae</taxon>
        <taxon>Microvirgula</taxon>
    </lineage>
</organism>
<dbReference type="GO" id="GO:0003723">
    <property type="term" value="F:RNA binding"/>
    <property type="evidence" value="ECO:0007669"/>
    <property type="project" value="TreeGrafter"/>
</dbReference>
<dbReference type="SUPFAM" id="SSF52540">
    <property type="entry name" value="P-loop containing nucleoside triphosphate hydrolases"/>
    <property type="match status" value="1"/>
</dbReference>
<evidence type="ECO:0000256" key="3">
    <source>
        <dbReference type="ARBA" id="ARBA00022722"/>
    </source>
</evidence>
<evidence type="ECO:0000256" key="7">
    <source>
        <dbReference type="ARBA" id="ARBA00022806"/>
    </source>
</evidence>
<dbReference type="InterPro" id="IPR054712">
    <property type="entry name" value="Cas3-like_dom"/>
</dbReference>
<dbReference type="GO" id="GO:0016787">
    <property type="term" value="F:hydrolase activity"/>
    <property type="evidence" value="ECO:0007669"/>
    <property type="project" value="UniProtKB-KW"/>
</dbReference>
<gene>
    <name evidence="11" type="primary">cas3</name>
    <name evidence="11" type="ORF">DAI18_12515</name>
</gene>
<keyword evidence="12" id="KW-1185">Reference proteome</keyword>
<dbReference type="PANTHER" id="PTHR47963:SF9">
    <property type="entry name" value="CRISPR-ASSOCIATED ENDONUCLEASE_HELICASE CAS3"/>
    <property type="match status" value="1"/>
</dbReference>
<evidence type="ECO:0000256" key="8">
    <source>
        <dbReference type="ARBA" id="ARBA00022840"/>
    </source>
</evidence>
<feature type="domain" description="Helicase ATP-binding" evidence="10">
    <location>
        <begin position="192"/>
        <end position="400"/>
    </location>
</feature>
<comment type="similarity">
    <text evidence="1">In the N-terminal section; belongs to the CRISPR-associated nuclease Cas3-HD family.</text>
</comment>
<dbReference type="GO" id="GO:0051607">
    <property type="term" value="P:defense response to virus"/>
    <property type="evidence" value="ECO:0007669"/>
    <property type="project" value="UniProtKB-KW"/>
</dbReference>
<dbReference type="Proteomes" id="UP000244173">
    <property type="component" value="Chromosome"/>
</dbReference>
<name>A0A2S0PBR9_9NEIS</name>
<dbReference type="STRING" id="1122240.GCA_000620105_01740"/>
<dbReference type="InterPro" id="IPR027417">
    <property type="entry name" value="P-loop_NTPase"/>
</dbReference>
<dbReference type="NCBIfam" id="TIGR01587">
    <property type="entry name" value="cas3_core"/>
    <property type="match status" value="1"/>
</dbReference>
<dbReference type="InterPro" id="IPR038257">
    <property type="entry name" value="CRISPR-assoc_Cas3_HD_sf"/>
</dbReference>
<dbReference type="PANTHER" id="PTHR47963">
    <property type="entry name" value="DEAD-BOX ATP-DEPENDENT RNA HELICASE 47, MITOCHONDRIAL"/>
    <property type="match status" value="1"/>
</dbReference>
<dbReference type="GO" id="GO:0005524">
    <property type="term" value="F:ATP binding"/>
    <property type="evidence" value="ECO:0007669"/>
    <property type="project" value="UniProtKB-KW"/>
</dbReference>
<keyword evidence="4" id="KW-0479">Metal-binding</keyword>
<keyword evidence="5" id="KW-0547">Nucleotide-binding</keyword>
<dbReference type="InterPro" id="IPR006483">
    <property type="entry name" value="CRISPR-assoc_Cas3_HD"/>
</dbReference>
<proteinExistence type="inferred from homology"/>
<evidence type="ECO:0000256" key="4">
    <source>
        <dbReference type="ARBA" id="ARBA00022723"/>
    </source>
</evidence>
<dbReference type="InterPro" id="IPR014001">
    <property type="entry name" value="Helicase_ATP-bd"/>
</dbReference>
<dbReference type="GO" id="GO:0004518">
    <property type="term" value="F:nuclease activity"/>
    <property type="evidence" value="ECO:0007669"/>
    <property type="project" value="UniProtKB-KW"/>
</dbReference>
<dbReference type="AlphaFoldDB" id="A0A2S0PBR9"/>
<reference evidence="11 12" key="1">
    <citation type="submission" date="2018-04" db="EMBL/GenBank/DDBJ databases">
        <title>Denitrifier Microvirgula.</title>
        <authorList>
            <person name="Anderson E."/>
            <person name="Jang J."/>
            <person name="Ishii S."/>
        </authorList>
    </citation>
    <scope>NUCLEOTIDE SEQUENCE [LARGE SCALE GENOMIC DNA]</scope>
    <source>
        <strain evidence="11 12">BE2.4</strain>
    </source>
</reference>
<dbReference type="InterPro" id="IPR050547">
    <property type="entry name" value="DEAD_box_RNA_helicases"/>
</dbReference>
<dbReference type="SMART" id="SM00487">
    <property type="entry name" value="DEXDc"/>
    <property type="match status" value="1"/>
</dbReference>
<dbReference type="Gene3D" id="3.40.50.300">
    <property type="entry name" value="P-loop containing nucleotide triphosphate hydrolases"/>
    <property type="match status" value="2"/>
</dbReference>
<keyword evidence="7" id="KW-0347">Helicase</keyword>
<evidence type="ECO:0000313" key="11">
    <source>
        <dbReference type="EMBL" id="AVY94772.1"/>
    </source>
</evidence>
<accession>A0A2S0PBR9</accession>
<keyword evidence="8" id="KW-0067">ATP-binding</keyword>
<dbReference type="Pfam" id="PF00270">
    <property type="entry name" value="DEAD"/>
    <property type="match status" value="1"/>
</dbReference>
<evidence type="ECO:0000256" key="5">
    <source>
        <dbReference type="ARBA" id="ARBA00022741"/>
    </source>
</evidence>
<dbReference type="Gene3D" id="1.10.3210.30">
    <property type="match status" value="1"/>
</dbReference>